<evidence type="ECO:0000256" key="1">
    <source>
        <dbReference type="SAM" id="Phobius"/>
    </source>
</evidence>
<dbReference type="AlphaFoldDB" id="A0A0K9GR01"/>
<dbReference type="EMBL" id="LFZW01000001">
    <property type="protein sequence ID" value="KMY49080.1"/>
    <property type="molecule type" value="Genomic_DNA"/>
</dbReference>
<proteinExistence type="predicted"/>
<dbReference type="Proteomes" id="UP000037146">
    <property type="component" value="Unassembled WGS sequence"/>
</dbReference>
<feature type="transmembrane region" description="Helical" evidence="1">
    <location>
        <begin position="7"/>
        <end position="28"/>
    </location>
</feature>
<organism evidence="2 3">
    <name type="scientific">Peribacillus loiseleuriae</name>
    <dbReference type="NCBI Taxonomy" id="1679170"/>
    <lineage>
        <taxon>Bacteria</taxon>
        <taxon>Bacillati</taxon>
        <taxon>Bacillota</taxon>
        <taxon>Bacilli</taxon>
        <taxon>Bacillales</taxon>
        <taxon>Bacillaceae</taxon>
        <taxon>Peribacillus</taxon>
    </lineage>
</organism>
<feature type="transmembrane region" description="Helical" evidence="1">
    <location>
        <begin position="34"/>
        <end position="52"/>
    </location>
</feature>
<keyword evidence="1" id="KW-0472">Membrane</keyword>
<dbReference type="InterPro" id="IPR021324">
    <property type="entry name" value="DUF2929"/>
</dbReference>
<keyword evidence="3" id="KW-1185">Reference proteome</keyword>
<reference evidence="3" key="1">
    <citation type="submission" date="2015-07" db="EMBL/GenBank/DDBJ databases">
        <title>Genome sequencing project for genomic taxonomy and phylogenomics of Bacillus-like bacteria.</title>
        <authorList>
            <person name="Liu B."/>
            <person name="Wang J."/>
            <person name="Zhu Y."/>
            <person name="Liu G."/>
            <person name="Chen Q."/>
            <person name="Chen Z."/>
            <person name="Lan J."/>
            <person name="Che J."/>
            <person name="Ge C."/>
            <person name="Shi H."/>
            <person name="Pan Z."/>
            <person name="Liu X."/>
        </authorList>
    </citation>
    <scope>NUCLEOTIDE SEQUENCE [LARGE SCALE GENOMIC DNA]</scope>
    <source>
        <strain evidence="3">FJAT-27997</strain>
    </source>
</reference>
<comment type="caution">
    <text evidence="2">The sequence shown here is derived from an EMBL/GenBank/DDBJ whole genome shotgun (WGS) entry which is preliminary data.</text>
</comment>
<accession>A0A0K9GR01</accession>
<dbReference type="OrthoDB" id="2440739at2"/>
<keyword evidence="1" id="KW-0812">Transmembrane</keyword>
<dbReference type="STRING" id="1679170.AC625_05760"/>
<dbReference type="PATRIC" id="fig|1679170.3.peg.1231"/>
<name>A0A0K9GR01_9BACI</name>
<protein>
    <submittedName>
        <fullName evidence="2">DeoR faimly transcriptional regulator</fullName>
    </submittedName>
</protein>
<dbReference type="Pfam" id="PF11151">
    <property type="entry name" value="DUF2929"/>
    <property type="match status" value="1"/>
</dbReference>
<keyword evidence="1" id="KW-1133">Transmembrane helix</keyword>
<evidence type="ECO:0000313" key="2">
    <source>
        <dbReference type="EMBL" id="KMY49080.1"/>
    </source>
</evidence>
<sequence>MRYFMTFFWAFILMHMLTYVAGSMIGVAYNFTTASILGVVSTVLILIVPAILSNDSVERTSH</sequence>
<evidence type="ECO:0000313" key="3">
    <source>
        <dbReference type="Proteomes" id="UP000037146"/>
    </source>
</evidence>
<gene>
    <name evidence="2" type="ORF">AC625_05760</name>
</gene>
<dbReference type="RefSeq" id="WP_049680412.1">
    <property type="nucleotide sequence ID" value="NZ_LFZW01000001.1"/>
</dbReference>